<dbReference type="PANTHER" id="PTHR43594:SF1">
    <property type="entry name" value="QUERCETIN 2,3-DIOXYGENASE PA2418-RELATED"/>
    <property type="match status" value="1"/>
</dbReference>
<feature type="binding site" evidence="2">
    <location>
        <position position="106"/>
    </location>
    <ligand>
        <name>Fe cation</name>
        <dbReference type="ChEBI" id="CHEBI:24875"/>
    </ligand>
</feature>
<dbReference type="CDD" id="cd02909">
    <property type="entry name" value="cupin_pirin_N"/>
    <property type="match status" value="1"/>
</dbReference>
<keyword evidence="6" id="KW-0223">Dioxygenase</keyword>
<dbReference type="EMBL" id="LR134343">
    <property type="protein sequence ID" value="VEG13987.1"/>
    <property type="molecule type" value="Genomic_DNA"/>
</dbReference>
<dbReference type="Pfam" id="PF02678">
    <property type="entry name" value="Pirin"/>
    <property type="match status" value="1"/>
</dbReference>
<feature type="domain" description="Pirin C-terminal" evidence="5">
    <location>
        <begin position="183"/>
        <end position="277"/>
    </location>
</feature>
<comment type="cofactor">
    <cofactor evidence="2">
        <name>Fe cation</name>
        <dbReference type="ChEBI" id="CHEBI:24875"/>
    </cofactor>
    <text evidence="2">Binds 1 Fe cation per subunit.</text>
</comment>
<organism evidence="6 7">
    <name type="scientific">Moraxella cuniculi</name>
    <dbReference type="NCBI Taxonomy" id="34061"/>
    <lineage>
        <taxon>Bacteria</taxon>
        <taxon>Pseudomonadati</taxon>
        <taxon>Pseudomonadota</taxon>
        <taxon>Gammaproteobacteria</taxon>
        <taxon>Moraxellales</taxon>
        <taxon>Moraxellaceae</taxon>
        <taxon>Moraxella</taxon>
    </lineage>
</organism>
<keyword evidence="2" id="KW-0479">Metal-binding</keyword>
<gene>
    <name evidence="6" type="primary">yhhW</name>
    <name evidence="6" type="ORF">NCTC10297_01970</name>
</gene>
<evidence type="ECO:0000259" key="4">
    <source>
        <dbReference type="Pfam" id="PF02678"/>
    </source>
</evidence>
<name>A0A3S4QR09_9GAMM</name>
<dbReference type="RefSeq" id="WP_126331573.1">
    <property type="nucleotide sequence ID" value="NZ_LR134343.1"/>
</dbReference>
<comment type="similarity">
    <text evidence="1 3">Belongs to the pirin family.</text>
</comment>
<dbReference type="InterPro" id="IPR012093">
    <property type="entry name" value="Pirin"/>
</dbReference>
<dbReference type="InterPro" id="IPR003829">
    <property type="entry name" value="Pirin_N_dom"/>
</dbReference>
<keyword evidence="2" id="KW-0408">Iron</keyword>
<dbReference type="CDD" id="cd02247">
    <property type="entry name" value="cupin_pirin_C"/>
    <property type="match status" value="1"/>
</dbReference>
<dbReference type="InterPro" id="IPR053186">
    <property type="entry name" value="QDO-related"/>
</dbReference>
<keyword evidence="6" id="KW-0560">Oxidoreductase</keyword>
<dbReference type="InterPro" id="IPR014710">
    <property type="entry name" value="RmlC-like_jellyroll"/>
</dbReference>
<protein>
    <submittedName>
        <fullName evidence="6">Quercetin 2,3-dioxygenase</fullName>
        <ecNumber evidence="6">1.13.11.24</ecNumber>
    </submittedName>
</protein>
<evidence type="ECO:0000256" key="1">
    <source>
        <dbReference type="ARBA" id="ARBA00008416"/>
    </source>
</evidence>
<dbReference type="InterPro" id="IPR008778">
    <property type="entry name" value="Pirin_C_dom"/>
</dbReference>
<accession>A0A3S4QR09</accession>
<evidence type="ECO:0000313" key="6">
    <source>
        <dbReference type="EMBL" id="VEG13987.1"/>
    </source>
</evidence>
<dbReference type="PANTHER" id="PTHR43594">
    <property type="entry name" value="QUERCETIN 2,3-DIOXYGENASE"/>
    <property type="match status" value="1"/>
</dbReference>
<evidence type="ECO:0000313" key="7">
    <source>
        <dbReference type="Proteomes" id="UP000274100"/>
    </source>
</evidence>
<feature type="binding site" evidence="2">
    <location>
        <position position="62"/>
    </location>
    <ligand>
        <name>Fe cation</name>
        <dbReference type="ChEBI" id="CHEBI:24875"/>
    </ligand>
</feature>
<sequence>MKQVLKVYSAPTKHWVGDGFLVHTMFHYQQSYKNIDPFLLMDYAAPHYFASNTAQPKGVGEHPHRGFQTVTIAYQGEVAHQDSAGGGGVIKSGDVQWMTAGSGVMHEEFHSPAFSQAGGVFEMVQLWVNLAAKDKMTLPKYQAIKSDTIPTVNLLGAGTAKIIAGTLDGITGPADTFGPINLWDTQLIAGGGYVFDVPQSHNLLILVLSGEIVINDTHTAQAAELATFEQGGQDVKIHAISDAKILILTGEPINEPVVGHGPFVMNTKAQIIEAIDDV</sequence>
<dbReference type="GO" id="GO:0008127">
    <property type="term" value="F:quercetin 2,3-dioxygenase activity"/>
    <property type="evidence" value="ECO:0007669"/>
    <property type="project" value="UniProtKB-EC"/>
</dbReference>
<dbReference type="SUPFAM" id="SSF51182">
    <property type="entry name" value="RmlC-like cupins"/>
    <property type="match status" value="1"/>
</dbReference>
<feature type="domain" description="Pirin N-terminal" evidence="4">
    <location>
        <begin position="24"/>
        <end position="128"/>
    </location>
</feature>
<feature type="binding site" evidence="2">
    <location>
        <position position="64"/>
    </location>
    <ligand>
        <name>Fe cation</name>
        <dbReference type="ChEBI" id="CHEBI:24875"/>
    </ligand>
</feature>
<dbReference type="OrthoDB" id="9780903at2"/>
<proteinExistence type="inferred from homology"/>
<feature type="binding site" evidence="2">
    <location>
        <position position="108"/>
    </location>
    <ligand>
        <name>Fe cation</name>
        <dbReference type="ChEBI" id="CHEBI:24875"/>
    </ligand>
</feature>
<evidence type="ECO:0000256" key="3">
    <source>
        <dbReference type="RuleBase" id="RU003457"/>
    </source>
</evidence>
<dbReference type="GO" id="GO:0046872">
    <property type="term" value="F:metal ion binding"/>
    <property type="evidence" value="ECO:0007669"/>
    <property type="project" value="UniProtKB-KW"/>
</dbReference>
<dbReference type="KEGG" id="mcun:NCTC10297_01970"/>
<reference evidence="6 7" key="1">
    <citation type="submission" date="2018-12" db="EMBL/GenBank/DDBJ databases">
        <authorList>
            <consortium name="Pathogen Informatics"/>
        </authorList>
    </citation>
    <scope>NUCLEOTIDE SEQUENCE [LARGE SCALE GENOMIC DNA]</scope>
    <source>
        <strain evidence="6 7">NCTC10297</strain>
    </source>
</reference>
<evidence type="ECO:0000259" key="5">
    <source>
        <dbReference type="Pfam" id="PF05726"/>
    </source>
</evidence>
<dbReference type="AlphaFoldDB" id="A0A3S4QR09"/>
<dbReference type="PIRSF" id="PIRSF006232">
    <property type="entry name" value="Pirin"/>
    <property type="match status" value="1"/>
</dbReference>
<dbReference type="InterPro" id="IPR011051">
    <property type="entry name" value="RmlC_Cupin_sf"/>
</dbReference>
<dbReference type="Gene3D" id="2.60.120.10">
    <property type="entry name" value="Jelly Rolls"/>
    <property type="match status" value="2"/>
</dbReference>
<dbReference type="Proteomes" id="UP000274100">
    <property type="component" value="Chromosome"/>
</dbReference>
<dbReference type="Pfam" id="PF05726">
    <property type="entry name" value="Pirin_C"/>
    <property type="match status" value="1"/>
</dbReference>
<dbReference type="EC" id="1.13.11.24" evidence="6"/>
<evidence type="ECO:0000256" key="2">
    <source>
        <dbReference type="PIRSR" id="PIRSR006232-1"/>
    </source>
</evidence>